<keyword evidence="6 7" id="KW-0472">Membrane</keyword>
<proteinExistence type="inferred from homology"/>
<evidence type="ECO:0000256" key="6">
    <source>
        <dbReference type="ARBA" id="ARBA00023136"/>
    </source>
</evidence>
<comment type="subcellular location">
    <subcellularLocation>
        <location evidence="1">Cell membrane</location>
        <topology evidence="1">Multi-pass membrane protein</topology>
    </subcellularLocation>
</comment>
<dbReference type="RefSeq" id="WP_345921309.1">
    <property type="nucleotide sequence ID" value="NZ_JBDIVE010000015.1"/>
</dbReference>
<reference evidence="8 9" key="1">
    <citation type="journal article" date="2018" name="Int. J. Syst. Evol. Microbiol.">
        <title>Uliginosibacterium sediminicola sp. nov., isolated from freshwater sediment.</title>
        <authorList>
            <person name="Hwang W.M."/>
            <person name="Kim S.M."/>
            <person name="Kang K."/>
            <person name="Ahn T.Y."/>
        </authorList>
    </citation>
    <scope>NUCLEOTIDE SEQUENCE [LARGE SCALE GENOMIC DNA]</scope>
    <source>
        <strain evidence="8 9">M1-21</strain>
    </source>
</reference>
<evidence type="ECO:0000256" key="3">
    <source>
        <dbReference type="ARBA" id="ARBA00022475"/>
    </source>
</evidence>
<feature type="transmembrane region" description="Helical" evidence="7">
    <location>
        <begin position="17"/>
        <end position="36"/>
    </location>
</feature>
<keyword evidence="4 7" id="KW-0812">Transmembrane</keyword>
<evidence type="ECO:0000256" key="2">
    <source>
        <dbReference type="ARBA" id="ARBA00005262"/>
    </source>
</evidence>
<dbReference type="PANTHER" id="PTHR43663:SF1">
    <property type="entry name" value="CHROMATE TRANSPORTER"/>
    <property type="match status" value="1"/>
</dbReference>
<sequence length="189" mass="20395">MNDTPSAGFVRPNRRELFLGFFLTGLNGFGGVMPHARRMLVDRQRWLSDRDFTDLLGLGQILPGPNVCNLAVIVGDRFHGRQGALIAIAGLMLAPLAIVILLFSLFAHYASAQPLQYAVAAVAAGGAGLMLSTGVRLAIKAERHLWSALIALLSLVAIWLRVPLLLVLAVLGPISIGLGWLTVRKELRK</sequence>
<keyword evidence="5 7" id="KW-1133">Transmembrane helix</keyword>
<organism evidence="8 9">
    <name type="scientific">Uliginosibacterium sediminicola</name>
    <dbReference type="NCBI Taxonomy" id="2024550"/>
    <lineage>
        <taxon>Bacteria</taxon>
        <taxon>Pseudomonadati</taxon>
        <taxon>Pseudomonadota</taxon>
        <taxon>Betaproteobacteria</taxon>
        <taxon>Rhodocyclales</taxon>
        <taxon>Zoogloeaceae</taxon>
        <taxon>Uliginosibacterium</taxon>
    </lineage>
</organism>
<feature type="transmembrane region" description="Helical" evidence="7">
    <location>
        <begin position="115"/>
        <end position="132"/>
    </location>
</feature>
<keyword evidence="3" id="KW-1003">Cell membrane</keyword>
<dbReference type="Pfam" id="PF02417">
    <property type="entry name" value="Chromate_transp"/>
    <property type="match status" value="1"/>
</dbReference>
<keyword evidence="9" id="KW-1185">Reference proteome</keyword>
<name>A0ABU9Z3L2_9RHOO</name>
<evidence type="ECO:0000256" key="7">
    <source>
        <dbReference type="SAM" id="Phobius"/>
    </source>
</evidence>
<evidence type="ECO:0000313" key="9">
    <source>
        <dbReference type="Proteomes" id="UP001410394"/>
    </source>
</evidence>
<comment type="caution">
    <text evidence="8">The sequence shown here is derived from an EMBL/GenBank/DDBJ whole genome shotgun (WGS) entry which is preliminary data.</text>
</comment>
<protein>
    <submittedName>
        <fullName evidence="8">Chromate transporter</fullName>
    </submittedName>
</protein>
<dbReference type="PANTHER" id="PTHR43663">
    <property type="entry name" value="CHROMATE TRANSPORT PROTEIN-RELATED"/>
    <property type="match status" value="1"/>
</dbReference>
<feature type="transmembrane region" description="Helical" evidence="7">
    <location>
        <begin position="144"/>
        <end position="160"/>
    </location>
</feature>
<evidence type="ECO:0000256" key="1">
    <source>
        <dbReference type="ARBA" id="ARBA00004651"/>
    </source>
</evidence>
<dbReference type="InterPro" id="IPR003370">
    <property type="entry name" value="Chromate_transpt"/>
</dbReference>
<dbReference type="Proteomes" id="UP001410394">
    <property type="component" value="Unassembled WGS sequence"/>
</dbReference>
<dbReference type="InterPro" id="IPR052518">
    <property type="entry name" value="CHR_Transporter"/>
</dbReference>
<evidence type="ECO:0000313" key="8">
    <source>
        <dbReference type="EMBL" id="MEN3070530.1"/>
    </source>
</evidence>
<feature type="transmembrane region" description="Helical" evidence="7">
    <location>
        <begin position="166"/>
        <end position="183"/>
    </location>
</feature>
<gene>
    <name evidence="8" type="ORF">ABDB84_18750</name>
</gene>
<dbReference type="EMBL" id="JBDIVE010000015">
    <property type="protein sequence ID" value="MEN3070530.1"/>
    <property type="molecule type" value="Genomic_DNA"/>
</dbReference>
<evidence type="ECO:0000256" key="4">
    <source>
        <dbReference type="ARBA" id="ARBA00022692"/>
    </source>
</evidence>
<feature type="transmembrane region" description="Helical" evidence="7">
    <location>
        <begin position="84"/>
        <end position="109"/>
    </location>
</feature>
<evidence type="ECO:0000256" key="5">
    <source>
        <dbReference type="ARBA" id="ARBA00022989"/>
    </source>
</evidence>
<comment type="similarity">
    <text evidence="2">Belongs to the chromate ion transporter (CHR) (TC 2.A.51) family.</text>
</comment>
<accession>A0ABU9Z3L2</accession>